<evidence type="ECO:0000256" key="3">
    <source>
        <dbReference type="ARBA" id="ARBA00022598"/>
    </source>
</evidence>
<dbReference type="InterPro" id="IPR002302">
    <property type="entry name" value="Leu-tRNA-ligase"/>
</dbReference>
<dbReference type="SUPFAM" id="SSF47323">
    <property type="entry name" value="Anticodon-binding domain of a subclass of class I aminoacyl-tRNA synthetases"/>
    <property type="match status" value="1"/>
</dbReference>
<dbReference type="Pfam" id="PF09334">
    <property type="entry name" value="tRNA-synt_1g"/>
    <property type="match status" value="1"/>
</dbReference>
<dbReference type="Pfam" id="PF00133">
    <property type="entry name" value="tRNA-synt_1"/>
    <property type="match status" value="2"/>
</dbReference>
<evidence type="ECO:0000256" key="9">
    <source>
        <dbReference type="HAMAP-Rule" id="MF_00049"/>
    </source>
</evidence>
<dbReference type="NCBIfam" id="TIGR00396">
    <property type="entry name" value="leuS_bact"/>
    <property type="match status" value="1"/>
</dbReference>
<evidence type="ECO:0000259" key="13">
    <source>
        <dbReference type="Pfam" id="PF09334"/>
    </source>
</evidence>
<dbReference type="EC" id="6.1.1.4" evidence="9"/>
<evidence type="ECO:0000256" key="6">
    <source>
        <dbReference type="ARBA" id="ARBA00022917"/>
    </source>
</evidence>
<evidence type="ECO:0000256" key="2">
    <source>
        <dbReference type="ARBA" id="ARBA00022490"/>
    </source>
</evidence>
<dbReference type="Pfam" id="PF08264">
    <property type="entry name" value="Anticodon_1"/>
    <property type="match status" value="1"/>
</dbReference>
<evidence type="ECO:0000313" key="15">
    <source>
        <dbReference type="EMBL" id="MBH0237794.1"/>
    </source>
</evidence>
<feature type="domain" description="Aminoacyl-tRNA synthetase class Ia" evidence="11">
    <location>
        <begin position="626"/>
        <end position="666"/>
    </location>
</feature>
<dbReference type="Pfam" id="PF13603">
    <property type="entry name" value="tRNA-synt_1_2"/>
    <property type="match status" value="1"/>
</dbReference>
<dbReference type="GO" id="GO:0005524">
    <property type="term" value="F:ATP binding"/>
    <property type="evidence" value="ECO:0007669"/>
    <property type="project" value="UniProtKB-UniRule"/>
</dbReference>
<dbReference type="GO" id="GO:0004823">
    <property type="term" value="F:leucine-tRNA ligase activity"/>
    <property type="evidence" value="ECO:0007669"/>
    <property type="project" value="UniProtKB-UniRule"/>
</dbReference>
<dbReference type="InterPro" id="IPR013155">
    <property type="entry name" value="M/V/L/I-tRNA-synth_anticd-bd"/>
</dbReference>
<dbReference type="PRINTS" id="PR00985">
    <property type="entry name" value="TRNASYNTHLEU"/>
</dbReference>
<dbReference type="SUPFAM" id="SSF50677">
    <property type="entry name" value="ValRS/IleRS/LeuRS editing domain"/>
    <property type="match status" value="1"/>
</dbReference>
<evidence type="ECO:0000259" key="14">
    <source>
        <dbReference type="Pfam" id="PF13603"/>
    </source>
</evidence>
<gene>
    <name evidence="9" type="primary">leuS</name>
    <name evidence="15" type="ORF">I5731_08175</name>
</gene>
<dbReference type="InterPro" id="IPR009080">
    <property type="entry name" value="tRNAsynth_Ia_anticodon-bd"/>
</dbReference>
<dbReference type="RefSeq" id="WP_197310868.1">
    <property type="nucleotide sequence ID" value="NZ_JADZLT010000049.1"/>
</dbReference>
<dbReference type="Gene3D" id="1.10.730.10">
    <property type="entry name" value="Isoleucyl-tRNA Synthetase, Domain 1"/>
    <property type="match status" value="2"/>
</dbReference>
<keyword evidence="6 9" id="KW-0648">Protein biosynthesis</keyword>
<evidence type="ECO:0000256" key="4">
    <source>
        <dbReference type="ARBA" id="ARBA00022741"/>
    </source>
</evidence>
<dbReference type="InterPro" id="IPR001412">
    <property type="entry name" value="aa-tRNA-synth_I_CS"/>
</dbReference>
<dbReference type="EMBL" id="JADZLT010000049">
    <property type="protein sequence ID" value="MBH0237794.1"/>
    <property type="molecule type" value="Genomic_DNA"/>
</dbReference>
<feature type="short sequence motif" description="'KMSKS' region" evidence="9">
    <location>
        <begin position="627"/>
        <end position="631"/>
    </location>
</feature>
<dbReference type="PANTHER" id="PTHR43740">
    <property type="entry name" value="LEUCYL-TRNA SYNTHETASE"/>
    <property type="match status" value="1"/>
</dbReference>
<dbReference type="InterPro" id="IPR025709">
    <property type="entry name" value="Leu_tRNA-synth_edit"/>
</dbReference>
<protein>
    <recommendedName>
        <fullName evidence="9">Leucine--tRNA ligase</fullName>
        <ecNumber evidence="9">6.1.1.4</ecNumber>
    </recommendedName>
    <alternativeName>
        <fullName evidence="9">Leucyl-tRNA synthetase</fullName>
        <shortName evidence="9">LeuRS</shortName>
    </alternativeName>
</protein>
<organism evidence="15 16">
    <name type="scientific">Methylobrevis albus</name>
    <dbReference type="NCBI Taxonomy" id="2793297"/>
    <lineage>
        <taxon>Bacteria</taxon>
        <taxon>Pseudomonadati</taxon>
        <taxon>Pseudomonadota</taxon>
        <taxon>Alphaproteobacteria</taxon>
        <taxon>Hyphomicrobiales</taxon>
        <taxon>Pleomorphomonadaceae</taxon>
        <taxon>Methylobrevis</taxon>
    </lineage>
</organism>
<dbReference type="CDD" id="cd07958">
    <property type="entry name" value="Anticodon_Ia_Leu_BEm"/>
    <property type="match status" value="1"/>
</dbReference>
<dbReference type="InterPro" id="IPR009008">
    <property type="entry name" value="Val/Leu/Ile-tRNA-synth_edit"/>
</dbReference>
<keyword evidence="16" id="KW-1185">Reference proteome</keyword>
<dbReference type="Gene3D" id="2.20.28.290">
    <property type="match status" value="1"/>
</dbReference>
<comment type="similarity">
    <text evidence="1 9 10">Belongs to the class-I aminoacyl-tRNA synthetase family.</text>
</comment>
<dbReference type="Gene3D" id="3.90.740.10">
    <property type="entry name" value="Valyl/Leucyl/Isoleucyl-tRNA synthetase, editing domain"/>
    <property type="match status" value="1"/>
</dbReference>
<evidence type="ECO:0000256" key="1">
    <source>
        <dbReference type="ARBA" id="ARBA00005594"/>
    </source>
</evidence>
<proteinExistence type="inferred from homology"/>
<dbReference type="Gene3D" id="3.40.50.620">
    <property type="entry name" value="HUPs"/>
    <property type="match status" value="2"/>
</dbReference>
<feature type="domain" description="Aminoacyl-tRNA synthetase class Ia" evidence="11">
    <location>
        <begin position="429"/>
        <end position="585"/>
    </location>
</feature>
<dbReference type="InterPro" id="IPR002300">
    <property type="entry name" value="aa-tRNA-synth_Ia"/>
</dbReference>
<evidence type="ECO:0000313" key="16">
    <source>
        <dbReference type="Proteomes" id="UP000631694"/>
    </source>
</evidence>
<sequence length="872" mass="96219">MAPERYNARAAEIRWQQAWDAAGVFRTPNDDPRPRYYVLEMFPYPSGRIHMGHVRNYAMGDVVARYKRARGFNVLHPMGWDAFGMPAENAAMQNKVHPKEWTYANIAAMREQLKSMGLSLDWSREFATCDVAYYHRQQRLFLDFLEAGLVTRKQSKVNWDPVDMTVLANEQVIDGRGWRSGALVEQRELTQWFFKISDFSEELLAALDGLDRWPEKVRTMQRNWIGRSEGLRVRFALDGTVPEGFGDVEVFTTRPDTLFGMSFVALSPDHPLSRALAETSPEVSAFIADAKRIGTSAAALETAEKKGWNTGLVVRHPFLDAVFPVYIANFVLMDYGTGAIFGCPAHDQRDLDFARKYGLTVTPVVLPPGATPEDVEIGDVAHTGEGRLFNSSFLDGLAVPDAKEAVAVRLEAAHIGNAPVAVRQVNYRLRDWGISRQRYWGCPIPVIYCDDCGIVPVPAADLPVALPDDVTFDRPGNPLDRHPIWRDVPCPTCGKPARRETDTMDTFVDSSWYFARFTAPDADLPTIPAVADAWLPVDQYIGGIEHAILHLLYSRFFTRAMKATGHLGIDEPFRGLFTQGMVVHETYRAADGGWVAPSEIRIEGEGSARRATLLSTGAEVQIGAIEKMSKSKRNTVDPTEIIDGFGADTARWFMLSDSPPERDVEWTDQGAQGAARFLQRVWRLVAEAAEIIPPPGTPVETVPATATLRKAAHKALAGVEEAIEGLRFNVALARIYELVNVLGTTLANDRAAFAADPAAGAALRETAEILAALVAPMAPHLAEECWAALGHETLIAMAPWPVLDRTLLVEDTVTLPVQINGKKRGEVTVPRTASNAEVEATALADEAVVRALEGRTPKKVIVVPQRIVNVVV</sequence>
<evidence type="ECO:0000256" key="10">
    <source>
        <dbReference type="RuleBase" id="RU363035"/>
    </source>
</evidence>
<name>A0A931I1R2_9HYPH</name>
<dbReference type="InterPro" id="IPR015413">
    <property type="entry name" value="Methionyl/Leucyl_tRNA_Synth"/>
</dbReference>
<accession>A0A931I1R2</accession>
<dbReference type="Proteomes" id="UP000631694">
    <property type="component" value="Unassembled WGS sequence"/>
</dbReference>
<keyword evidence="4 9" id="KW-0547">Nucleotide-binding</keyword>
<evidence type="ECO:0000256" key="8">
    <source>
        <dbReference type="ARBA" id="ARBA00047469"/>
    </source>
</evidence>
<comment type="caution">
    <text evidence="15">The sequence shown here is derived from an EMBL/GenBank/DDBJ whole genome shotgun (WGS) entry which is preliminary data.</text>
</comment>
<feature type="domain" description="Methionyl/Valyl/Leucyl/Isoleucyl-tRNA synthetase anticodon-binding" evidence="12">
    <location>
        <begin position="709"/>
        <end position="837"/>
    </location>
</feature>
<comment type="catalytic activity">
    <reaction evidence="8 9">
        <text>tRNA(Leu) + L-leucine + ATP = L-leucyl-tRNA(Leu) + AMP + diphosphate</text>
        <dbReference type="Rhea" id="RHEA:11688"/>
        <dbReference type="Rhea" id="RHEA-COMP:9613"/>
        <dbReference type="Rhea" id="RHEA-COMP:9622"/>
        <dbReference type="ChEBI" id="CHEBI:30616"/>
        <dbReference type="ChEBI" id="CHEBI:33019"/>
        <dbReference type="ChEBI" id="CHEBI:57427"/>
        <dbReference type="ChEBI" id="CHEBI:78442"/>
        <dbReference type="ChEBI" id="CHEBI:78494"/>
        <dbReference type="ChEBI" id="CHEBI:456215"/>
        <dbReference type="EC" id="6.1.1.4"/>
    </reaction>
</comment>
<dbReference type="GO" id="GO:0006429">
    <property type="term" value="P:leucyl-tRNA aminoacylation"/>
    <property type="evidence" value="ECO:0007669"/>
    <property type="project" value="UniProtKB-UniRule"/>
</dbReference>
<feature type="short sequence motif" description="'HIGH' region" evidence="9">
    <location>
        <begin position="43"/>
        <end position="53"/>
    </location>
</feature>
<comment type="subcellular location">
    <subcellularLocation>
        <location evidence="9">Cytoplasm</location>
    </subcellularLocation>
</comment>
<dbReference type="PROSITE" id="PS00178">
    <property type="entry name" value="AA_TRNA_LIGASE_I"/>
    <property type="match status" value="1"/>
</dbReference>
<dbReference type="AlphaFoldDB" id="A0A931I1R2"/>
<dbReference type="GO" id="GO:0002161">
    <property type="term" value="F:aminoacyl-tRNA deacylase activity"/>
    <property type="evidence" value="ECO:0007669"/>
    <property type="project" value="InterPro"/>
</dbReference>
<feature type="binding site" evidence="9">
    <location>
        <position position="630"/>
    </location>
    <ligand>
        <name>ATP</name>
        <dbReference type="ChEBI" id="CHEBI:30616"/>
    </ligand>
</feature>
<dbReference type="Gene3D" id="3.10.20.590">
    <property type="match status" value="1"/>
</dbReference>
<reference evidence="15" key="1">
    <citation type="submission" date="2020-12" db="EMBL/GenBank/DDBJ databases">
        <title>Methylobrevis albus sp. nov., isolated from fresh water lack sediment.</title>
        <authorList>
            <person name="Zou Q."/>
        </authorList>
    </citation>
    <scope>NUCLEOTIDE SEQUENCE</scope>
    <source>
        <strain evidence="15">L22</strain>
    </source>
</reference>
<evidence type="ECO:0000256" key="5">
    <source>
        <dbReference type="ARBA" id="ARBA00022840"/>
    </source>
</evidence>
<evidence type="ECO:0000259" key="12">
    <source>
        <dbReference type="Pfam" id="PF08264"/>
    </source>
</evidence>
<dbReference type="InterPro" id="IPR014729">
    <property type="entry name" value="Rossmann-like_a/b/a_fold"/>
</dbReference>
<feature type="domain" description="Methionyl/Leucyl tRNA synthetase" evidence="13">
    <location>
        <begin position="38"/>
        <end position="172"/>
    </location>
</feature>
<dbReference type="PANTHER" id="PTHR43740:SF2">
    <property type="entry name" value="LEUCINE--TRNA LIGASE, MITOCHONDRIAL"/>
    <property type="match status" value="1"/>
</dbReference>
<feature type="domain" description="Leucyl-tRNA synthetase editing" evidence="14">
    <location>
        <begin position="222"/>
        <end position="410"/>
    </location>
</feature>
<keyword evidence="3 9" id="KW-0436">Ligase</keyword>
<dbReference type="CDD" id="cd00812">
    <property type="entry name" value="LeuRS_core"/>
    <property type="match status" value="1"/>
</dbReference>
<dbReference type="SUPFAM" id="SSF52374">
    <property type="entry name" value="Nucleotidylyl transferase"/>
    <property type="match status" value="1"/>
</dbReference>
<keyword evidence="7 9" id="KW-0030">Aminoacyl-tRNA synthetase</keyword>
<keyword evidence="5 9" id="KW-0067">ATP-binding</keyword>
<evidence type="ECO:0000259" key="11">
    <source>
        <dbReference type="Pfam" id="PF00133"/>
    </source>
</evidence>
<keyword evidence="2 9" id="KW-0963">Cytoplasm</keyword>
<dbReference type="GO" id="GO:0005829">
    <property type="term" value="C:cytosol"/>
    <property type="evidence" value="ECO:0007669"/>
    <property type="project" value="TreeGrafter"/>
</dbReference>
<evidence type="ECO:0000256" key="7">
    <source>
        <dbReference type="ARBA" id="ARBA00023146"/>
    </source>
</evidence>
<dbReference type="FunFam" id="1.10.730.10:FF:000002">
    <property type="entry name" value="Leucine--tRNA ligase"/>
    <property type="match status" value="1"/>
</dbReference>
<dbReference type="HAMAP" id="MF_00049_B">
    <property type="entry name" value="Leu_tRNA_synth_B"/>
    <property type="match status" value="1"/>
</dbReference>